<dbReference type="InterPro" id="IPR027995">
    <property type="entry name" value="Galactosyl_T_N"/>
</dbReference>
<evidence type="ECO:0000256" key="6">
    <source>
        <dbReference type="ARBA" id="ARBA00022692"/>
    </source>
</evidence>
<keyword evidence="10" id="KW-0325">Glycoprotein</keyword>
<evidence type="ECO:0000259" key="12">
    <source>
        <dbReference type="Pfam" id="PF13733"/>
    </source>
</evidence>
<evidence type="ECO:0000256" key="5">
    <source>
        <dbReference type="ARBA" id="ARBA00022679"/>
    </source>
</evidence>
<organism evidence="13">
    <name type="scientific">marine metagenome</name>
    <dbReference type="NCBI Taxonomy" id="408172"/>
    <lineage>
        <taxon>unclassified sequences</taxon>
        <taxon>metagenomes</taxon>
        <taxon>ecological metagenomes</taxon>
    </lineage>
</organism>
<feature type="non-terminal residue" evidence="13">
    <location>
        <position position="94"/>
    </location>
</feature>
<dbReference type="PANTHER" id="PTHR19300">
    <property type="entry name" value="BETA-1,4-GALACTOSYLTRANSFERASE"/>
    <property type="match status" value="1"/>
</dbReference>
<evidence type="ECO:0000313" key="13">
    <source>
        <dbReference type="EMBL" id="SVD94241.1"/>
    </source>
</evidence>
<comment type="subcellular location">
    <subcellularLocation>
        <location evidence="1">Membrane</location>
        <topology evidence="1">Single-pass type II membrane protein</topology>
    </subcellularLocation>
</comment>
<sequence>VEQGNDRPFNRGWLVNVGYSIVKEQGYDYFCFHDVDMLPEDNSCDYSWVDKPTHLAARLSKFKYRLVYPEYIGGVTLINREHFEWINGFSNKYW</sequence>
<protein>
    <recommendedName>
        <fullName evidence="14">Galactosyltransferase N-terminal domain-containing protein</fullName>
    </recommendedName>
</protein>
<dbReference type="PRINTS" id="PR02050">
    <property type="entry name" value="B14GALTRFASE"/>
</dbReference>
<dbReference type="SUPFAM" id="SSF53448">
    <property type="entry name" value="Nucleotide-diphospho-sugar transferases"/>
    <property type="match status" value="1"/>
</dbReference>
<dbReference type="GO" id="GO:0005794">
    <property type="term" value="C:Golgi apparatus"/>
    <property type="evidence" value="ECO:0007669"/>
    <property type="project" value="TreeGrafter"/>
</dbReference>
<evidence type="ECO:0000256" key="3">
    <source>
        <dbReference type="ARBA" id="ARBA00005735"/>
    </source>
</evidence>
<dbReference type="InterPro" id="IPR029044">
    <property type="entry name" value="Nucleotide-diphossugar_trans"/>
</dbReference>
<evidence type="ECO:0000256" key="10">
    <source>
        <dbReference type="ARBA" id="ARBA00023180"/>
    </source>
</evidence>
<keyword evidence="5" id="KW-0808">Transferase</keyword>
<dbReference type="GO" id="GO:0008378">
    <property type="term" value="F:galactosyltransferase activity"/>
    <property type="evidence" value="ECO:0007669"/>
    <property type="project" value="TreeGrafter"/>
</dbReference>
<feature type="domain" description="Galactosyltransferase N-terminal" evidence="12">
    <location>
        <begin position="1"/>
        <end position="46"/>
    </location>
</feature>
<keyword evidence="6" id="KW-0812">Transmembrane</keyword>
<feature type="non-terminal residue" evidence="13">
    <location>
        <position position="1"/>
    </location>
</feature>
<dbReference type="UniPathway" id="UPA00378"/>
<dbReference type="AlphaFoldDB" id="A0A382ZFI7"/>
<evidence type="ECO:0000256" key="7">
    <source>
        <dbReference type="ARBA" id="ARBA00022968"/>
    </source>
</evidence>
<keyword evidence="4" id="KW-0328">Glycosyltransferase</keyword>
<accession>A0A382ZFI7</accession>
<dbReference type="Pfam" id="PF02709">
    <property type="entry name" value="Glyco_transf_7C"/>
    <property type="match status" value="1"/>
</dbReference>
<dbReference type="Gene3D" id="3.90.550.10">
    <property type="entry name" value="Spore Coat Polysaccharide Biosynthesis Protein SpsA, Chain A"/>
    <property type="match status" value="1"/>
</dbReference>
<evidence type="ECO:0000256" key="2">
    <source>
        <dbReference type="ARBA" id="ARBA00004922"/>
    </source>
</evidence>
<evidence type="ECO:0008006" key="14">
    <source>
        <dbReference type="Google" id="ProtNLM"/>
    </source>
</evidence>
<proteinExistence type="inferred from homology"/>
<evidence type="ECO:0000256" key="9">
    <source>
        <dbReference type="ARBA" id="ARBA00023136"/>
    </source>
</evidence>
<dbReference type="GO" id="GO:0005975">
    <property type="term" value="P:carbohydrate metabolic process"/>
    <property type="evidence" value="ECO:0007669"/>
    <property type="project" value="InterPro"/>
</dbReference>
<feature type="domain" description="Galactosyltransferase C-terminal" evidence="11">
    <location>
        <begin position="53"/>
        <end position="94"/>
    </location>
</feature>
<keyword evidence="9" id="KW-0472">Membrane</keyword>
<comment type="pathway">
    <text evidence="2">Protein modification; protein glycosylation.</text>
</comment>
<dbReference type="Pfam" id="PF13733">
    <property type="entry name" value="Glyco_transf_7N"/>
    <property type="match status" value="1"/>
</dbReference>
<dbReference type="EMBL" id="UINC01183462">
    <property type="protein sequence ID" value="SVD94241.1"/>
    <property type="molecule type" value="Genomic_DNA"/>
</dbReference>
<dbReference type="PANTHER" id="PTHR19300:SF57">
    <property type="entry name" value="BETA-1,4-N-ACETYLGALACTOSAMINYLTRANSFERASE"/>
    <property type="match status" value="1"/>
</dbReference>
<gene>
    <name evidence="13" type="ORF">METZ01_LOCUS447095</name>
</gene>
<keyword evidence="8" id="KW-1133">Transmembrane helix</keyword>
<evidence type="ECO:0000256" key="1">
    <source>
        <dbReference type="ARBA" id="ARBA00004606"/>
    </source>
</evidence>
<reference evidence="13" key="1">
    <citation type="submission" date="2018-05" db="EMBL/GenBank/DDBJ databases">
        <authorList>
            <person name="Lanie J.A."/>
            <person name="Ng W.-L."/>
            <person name="Kazmierczak K.M."/>
            <person name="Andrzejewski T.M."/>
            <person name="Davidsen T.M."/>
            <person name="Wayne K.J."/>
            <person name="Tettelin H."/>
            <person name="Glass J.I."/>
            <person name="Rusch D."/>
            <person name="Podicherti R."/>
            <person name="Tsui H.-C.T."/>
            <person name="Winkler M.E."/>
        </authorList>
    </citation>
    <scope>NUCLEOTIDE SEQUENCE</scope>
</reference>
<evidence type="ECO:0000256" key="8">
    <source>
        <dbReference type="ARBA" id="ARBA00022989"/>
    </source>
</evidence>
<evidence type="ECO:0000259" key="11">
    <source>
        <dbReference type="Pfam" id="PF02709"/>
    </source>
</evidence>
<dbReference type="InterPro" id="IPR027791">
    <property type="entry name" value="Galactosyl_T_C"/>
</dbReference>
<name>A0A382ZFI7_9ZZZZ</name>
<evidence type="ECO:0000256" key="4">
    <source>
        <dbReference type="ARBA" id="ARBA00022676"/>
    </source>
</evidence>
<keyword evidence="7" id="KW-0735">Signal-anchor</keyword>
<dbReference type="InterPro" id="IPR003859">
    <property type="entry name" value="Galactosyl_T"/>
</dbReference>
<dbReference type="GO" id="GO:0016020">
    <property type="term" value="C:membrane"/>
    <property type="evidence" value="ECO:0007669"/>
    <property type="project" value="UniProtKB-SubCell"/>
</dbReference>
<comment type="similarity">
    <text evidence="3">Belongs to the glycosyltransferase 7 family.</text>
</comment>